<gene>
    <name evidence="2" type="ORF">ATO10_09643</name>
</gene>
<dbReference type="InterPro" id="IPR025668">
    <property type="entry name" value="Tnp_DDE_dom"/>
</dbReference>
<proteinExistence type="predicted"/>
<reference evidence="2 3" key="1">
    <citation type="submission" date="2013-04" db="EMBL/GenBank/DDBJ databases">
        <title>Shimia sp. 22II-S11-Z10 Genome Sequencing.</title>
        <authorList>
            <person name="Lai Q."/>
            <person name="Li G."/>
            <person name="Shao Z."/>
        </authorList>
    </citation>
    <scope>NUCLEOTIDE SEQUENCE [LARGE SCALE GENOMIC DNA]</scope>
    <source>
        <strain evidence="3">22II-S11-Z10</strain>
    </source>
</reference>
<protein>
    <recommendedName>
        <fullName evidence="1">Transposase DDE domain-containing protein</fullName>
    </recommendedName>
</protein>
<dbReference type="RefSeq" id="WP_035250913.1">
    <property type="nucleotide sequence ID" value="NZ_AQQY01000005.1"/>
</dbReference>
<dbReference type="InterPro" id="IPR053172">
    <property type="entry name" value="Tn903_transposase"/>
</dbReference>
<organism evidence="2 3">
    <name type="scientific">Actibacterium atlanticum</name>
    <dbReference type="NCBI Taxonomy" id="1461693"/>
    <lineage>
        <taxon>Bacteria</taxon>
        <taxon>Pseudomonadati</taxon>
        <taxon>Pseudomonadota</taxon>
        <taxon>Alphaproteobacteria</taxon>
        <taxon>Rhodobacterales</taxon>
        <taxon>Roseobacteraceae</taxon>
        <taxon>Actibacterium</taxon>
    </lineage>
</organism>
<dbReference type="EMBL" id="AQQY01000005">
    <property type="protein sequence ID" value="KCV82100.1"/>
    <property type="molecule type" value="Genomic_DNA"/>
</dbReference>
<feature type="domain" description="Transposase DDE" evidence="1">
    <location>
        <begin position="22"/>
        <end position="130"/>
    </location>
</feature>
<dbReference type="PATRIC" id="fig|1461693.3.peg.1959"/>
<dbReference type="Proteomes" id="UP000024836">
    <property type="component" value="Unassembled WGS sequence"/>
</dbReference>
<accession>A0A058ZLL5</accession>
<evidence type="ECO:0000313" key="3">
    <source>
        <dbReference type="Proteomes" id="UP000024836"/>
    </source>
</evidence>
<evidence type="ECO:0000313" key="2">
    <source>
        <dbReference type="EMBL" id="KCV82100.1"/>
    </source>
</evidence>
<sequence>MSSWYPTKYKTKNWRSYNSALKQRGSLSIWFDPEMPWHAAPTGRRGRQPEFSDAAIQICLTMKVLFGMPLRQTTGFVESLLLLAGLDWKVPDFSTLCRRQKTLNVAIPYRGGSGPLHLLIDATGIKAEGEGEWNARKHGGPKKRLWRKLHLGMDEETLEIRAVEITSSNVGDAPTLPDLLEQISPDQEIATVTADGAYDTRRCHNVIAARGATAIIPPRKNAQLWKPTTAGAVARNEAVRACKYLGRALWRKLTRYHRRSRAETKMHCVKLLGQGLMARDFDRQVAELQIRIAVLNCYTALGIPVTEPVG</sequence>
<dbReference type="OrthoDB" id="8451553at2"/>
<keyword evidence="3" id="KW-1185">Reference proteome</keyword>
<dbReference type="eggNOG" id="COG3039">
    <property type="taxonomic scope" value="Bacteria"/>
</dbReference>
<dbReference type="PANTHER" id="PTHR34631:SF3">
    <property type="entry name" value="ISSOD12 TRANSPOSASE TNPA_ISSOD12"/>
    <property type="match status" value="1"/>
</dbReference>
<dbReference type="NCBIfam" id="NF033579">
    <property type="entry name" value="transpos_IS5_2"/>
    <property type="match status" value="1"/>
</dbReference>
<dbReference type="InterPro" id="IPR053520">
    <property type="entry name" value="Transposase_Tn903"/>
</dbReference>
<dbReference type="PANTHER" id="PTHR34631">
    <property type="match status" value="1"/>
</dbReference>
<dbReference type="Pfam" id="PF13737">
    <property type="entry name" value="DDE_Tnp_1_5"/>
    <property type="match status" value="1"/>
</dbReference>
<name>A0A058ZLL5_9RHOB</name>
<dbReference type="AlphaFoldDB" id="A0A058ZLL5"/>
<evidence type="ECO:0000259" key="1">
    <source>
        <dbReference type="Pfam" id="PF13737"/>
    </source>
</evidence>
<comment type="caution">
    <text evidence="2">The sequence shown here is derived from an EMBL/GenBank/DDBJ whole genome shotgun (WGS) entry which is preliminary data.</text>
</comment>